<feature type="compositionally biased region" description="Polar residues" evidence="1">
    <location>
        <begin position="105"/>
        <end position="114"/>
    </location>
</feature>
<dbReference type="Proteomes" id="UP000782241">
    <property type="component" value="Unassembled WGS sequence"/>
</dbReference>
<feature type="compositionally biased region" description="Polar residues" evidence="1">
    <location>
        <begin position="1163"/>
        <end position="1173"/>
    </location>
</feature>
<feature type="compositionally biased region" description="Low complexity" evidence="1">
    <location>
        <begin position="329"/>
        <end position="350"/>
    </location>
</feature>
<dbReference type="PANTHER" id="PTHR34389">
    <property type="entry name" value="L-RHAMNOSE MUTAROTASE"/>
    <property type="match status" value="1"/>
</dbReference>
<feature type="signal peptide" evidence="3">
    <location>
        <begin position="1"/>
        <end position="27"/>
    </location>
</feature>
<keyword evidence="3" id="KW-0732">Signal</keyword>
<feature type="region of interest" description="Disordered" evidence="1">
    <location>
        <begin position="1156"/>
        <end position="1175"/>
    </location>
</feature>
<comment type="caution">
    <text evidence="5">The sequence shown here is derived from an EMBL/GenBank/DDBJ whole genome shotgun (WGS) entry which is preliminary data.</text>
</comment>
<organism evidence="5 6">
    <name type="scientific">Fusarium avenaceum</name>
    <dbReference type="NCBI Taxonomy" id="40199"/>
    <lineage>
        <taxon>Eukaryota</taxon>
        <taxon>Fungi</taxon>
        <taxon>Dikarya</taxon>
        <taxon>Ascomycota</taxon>
        <taxon>Pezizomycotina</taxon>
        <taxon>Sordariomycetes</taxon>
        <taxon>Hypocreomycetidae</taxon>
        <taxon>Hypocreales</taxon>
        <taxon>Nectriaceae</taxon>
        <taxon>Fusarium</taxon>
        <taxon>Fusarium tricinctum species complex</taxon>
    </lineage>
</organism>
<keyword evidence="2" id="KW-0472">Membrane</keyword>
<feature type="compositionally biased region" description="Basic residues" evidence="1">
    <location>
        <begin position="1686"/>
        <end position="1704"/>
    </location>
</feature>
<dbReference type="InterPro" id="IPR011008">
    <property type="entry name" value="Dimeric_a/b-barrel"/>
</dbReference>
<dbReference type="GO" id="GO:0016857">
    <property type="term" value="F:racemase and epimerase activity, acting on carbohydrates and derivatives"/>
    <property type="evidence" value="ECO:0007669"/>
    <property type="project" value="InterPro"/>
</dbReference>
<name>A0A9P7KX97_9HYPO</name>
<dbReference type="EMBL" id="JAGPUO010000002">
    <property type="protein sequence ID" value="KAG5664680.1"/>
    <property type="molecule type" value="Genomic_DNA"/>
</dbReference>
<evidence type="ECO:0000256" key="2">
    <source>
        <dbReference type="SAM" id="Phobius"/>
    </source>
</evidence>
<dbReference type="InterPro" id="IPR056145">
    <property type="entry name" value="DUF7728"/>
</dbReference>
<feature type="compositionally biased region" description="Polar residues" evidence="1">
    <location>
        <begin position="1315"/>
        <end position="1342"/>
    </location>
</feature>
<evidence type="ECO:0000256" key="3">
    <source>
        <dbReference type="SAM" id="SignalP"/>
    </source>
</evidence>
<feature type="compositionally biased region" description="Low complexity" evidence="1">
    <location>
        <begin position="573"/>
        <end position="599"/>
    </location>
</feature>
<feature type="region of interest" description="Disordered" evidence="1">
    <location>
        <begin position="441"/>
        <end position="463"/>
    </location>
</feature>
<keyword evidence="2" id="KW-1133">Transmembrane helix</keyword>
<evidence type="ECO:0000259" key="4">
    <source>
        <dbReference type="Pfam" id="PF24854"/>
    </source>
</evidence>
<feature type="compositionally biased region" description="Low complexity" evidence="1">
    <location>
        <begin position="936"/>
        <end position="964"/>
    </location>
</feature>
<dbReference type="Pfam" id="PF05336">
    <property type="entry name" value="rhaM"/>
    <property type="match status" value="1"/>
</dbReference>
<feature type="region of interest" description="Disordered" evidence="1">
    <location>
        <begin position="319"/>
        <end position="351"/>
    </location>
</feature>
<feature type="transmembrane region" description="Helical" evidence="2">
    <location>
        <begin position="1738"/>
        <end position="1764"/>
    </location>
</feature>
<feature type="region of interest" description="Disordered" evidence="1">
    <location>
        <begin position="1686"/>
        <end position="1710"/>
    </location>
</feature>
<evidence type="ECO:0000313" key="5">
    <source>
        <dbReference type="EMBL" id="KAG5664680.1"/>
    </source>
</evidence>
<evidence type="ECO:0000256" key="1">
    <source>
        <dbReference type="SAM" id="MobiDB-lite"/>
    </source>
</evidence>
<accession>A0A9P7KX97</accession>
<dbReference type="PROSITE" id="PS51257">
    <property type="entry name" value="PROKAR_LIPOPROTEIN"/>
    <property type="match status" value="1"/>
</dbReference>
<feature type="chain" id="PRO_5040349788" description="DUF7728 domain-containing protein" evidence="3">
    <location>
        <begin position="28"/>
        <end position="1930"/>
    </location>
</feature>
<reference evidence="5" key="1">
    <citation type="submission" date="2021-04" db="EMBL/GenBank/DDBJ databases">
        <title>Draft genome of Fusarium avenaceum strain F156N33, isolated from an atmospheric sample in Virginia.</title>
        <authorList>
            <person name="Yang S."/>
            <person name="Vinatzer B.A."/>
            <person name="Coleman J."/>
        </authorList>
    </citation>
    <scope>NUCLEOTIDE SEQUENCE</scope>
    <source>
        <strain evidence="5">F156N33</strain>
    </source>
</reference>
<feature type="region of interest" description="Disordered" evidence="1">
    <location>
        <begin position="160"/>
        <end position="184"/>
    </location>
</feature>
<proteinExistence type="predicted"/>
<sequence>MRPPNIPLVAILSVFVLLSCLLDSVTGLARQQFPGGHRLVRRNNFVKAHQPDGYATAHGYGLPPPYYTGEPDAPTDLTSYPTLKEPTATEAPTESSGTGMSSGSDVYSQNGTATSGSSSFSISSGLETDTAMISADSSAKAGSTTSSEVLSTAHLTAPTSSYATETARDGATGISESQLSTTWSNTSSLSSTRAFAGTDIASDSASLNGTVSFKTATDLPSTSTSSAIVSDFVTGTATLIESTTFTDIASSLQASEVASATDRVSSEAETESFSSTTASTPFLSSSIAIDSTTTTTKVLNFTVTVSVAESTDSVVILPSIAHPTQTNRSSSPSTSSGRSSESPSVLSISSDQTTLTTIIPAQNSSRASTKSLTTVTTEDYPTSESLISGVVETITTHNALTDSSTAELTQSSHASRSYVNETVSVNSTTYLTSILSGSTANSTNSFDSPRSTVVASNGSTGTGIQESRATAISQTVTASIGVTTGEKLTGSSSTSFATNSSTLSVSKSTLSGSIWESTSETAAASAQTSSEPFFASSALPVNTTSQTGSISFTVTTVSDGSVITIRPGGIFPSGSESNSSVSTEYSATTPSRNSSTTSSGLVFSSRTSSLFDWSTVTLTEPRTSDTSLELPSITFPTPQFSIITTSMTPPGVTTTPVVNISVIRSTWTSTITTSLAPTGLASTGNVTAAHTSSGYNFSQTMSSEMSTFSFHSTSFTPLPGVNTSIITGHSSIFPFPTNTTIDWRTTTLSEFWSGSASAMASKSSEETSSAVSSRSNSTAPYGTSTSTTAMETHLRSSEGEASSLATVTTYRSWNNTSTIQWITNSTTQVTVASTGTGSDMSAETRTLSEMTVITPGPPTSFDVTLTTISGNIVTKTYTNYSLTIFTPPVSVSFRISTLSQSLISTPPFPFPSNTTLPPSGTGNHHTMTSSLGGISTSGRTLTSTARTTHRATNTNFYGSTTGSSASTWGTNTPLFPVTNSTTATDATISSIASWHPDPEPWTTWSTWSLGGEPDSSSSGSASQFTIGSLSSKISESTSYTRTTAVSRTTTLQVPNTSQSTPSNSTYDASKSISYTRTTTVHLTTTLGEPSASLLTPRNSSYDAAGSTSYTRTTTLFLTRTLERPSMLPSTPGNSSYDASQSTSYARTTTVHLTTTLGEPGASHLTSGTADTNASKSTSYTRTTTLFLTTTLSNSVTSRVSEVTPTSSIISAGTNMSSVFTDISETKTVSLTTASPSLSAEPTGTFLTTGSAKGISASADNSVLTPFPASNSTLSRASGQPSSMTNTLTAIASPCESTTTSSSTCTDSPYYPSHKPSFSTTSPSTYCPSAAGGTTSPLSNTRAPTVRGDASSTCNTTSSMSSYGTAHWSSMTHRSNMTNTFGVEDTSTYPSLTTLKTVTTIRAGESGSAADDYPTPTDRVTSSDVLPDDPNFPWGNDSPIHRHQNSSELGIGTGDINGDLNVRADWRLRWQNVKDKLKGLWHGEGSETGATAAAILIVPETSEKDDSIFRTLPIAADTFEVPATAYAQVVDVPCLQCRGQDSQLELNFGIHDRRLVLNGFELYPHADPWNGDLSAAVIKGNGKSDMRRLGYGLAIRPEGIDEDQHLEVVNVEVRIIEVGDRFVDGVPPVTVKLIKAPVGEIIIGSIEVQGAGQKAPEDCSMWCRTKGMVHDTWRGVKGKFKGCHGMKGKGHGHEHNHGHKTPHGHGKAEGKPTDAFRHGPVMDNKPQPEQSWGEVFKHVAAYIVIPVLMGVAAGVGVAFFAMFLCTMVLRLVRLFQTEPTESAPGATHKAAISEMLVEDEKAGLVADEEVLPQYEPPRRFAQIVKLKPEHLAEYKEVHASVWPDVLKQIQECNIRDYSIFYDDQSHILFASFKYIGSDYSGDMEKMAANPRVREWWKMTDGWQESLVPGAVSSEAGEPSWWKPVEEVFYQP</sequence>
<feature type="region of interest" description="Disordered" evidence="1">
    <location>
        <begin position="1295"/>
        <end position="1356"/>
    </location>
</feature>
<feature type="region of interest" description="Disordered" evidence="1">
    <location>
        <begin position="357"/>
        <end position="376"/>
    </location>
</feature>
<feature type="region of interest" description="Disordered" evidence="1">
    <location>
        <begin position="57"/>
        <end position="121"/>
    </location>
</feature>
<feature type="compositionally biased region" description="Low complexity" evidence="1">
    <location>
        <begin position="95"/>
        <end position="104"/>
    </location>
</feature>
<feature type="compositionally biased region" description="Polar residues" evidence="1">
    <location>
        <begin position="920"/>
        <end position="934"/>
    </location>
</feature>
<feature type="compositionally biased region" description="Low complexity" evidence="1">
    <location>
        <begin position="1295"/>
        <end position="1312"/>
    </location>
</feature>
<dbReference type="PANTHER" id="PTHR34389:SF2">
    <property type="entry name" value="L-RHAMNOSE MUTAROTASE"/>
    <property type="match status" value="1"/>
</dbReference>
<dbReference type="SUPFAM" id="SSF54909">
    <property type="entry name" value="Dimeric alpha+beta barrel"/>
    <property type="match status" value="1"/>
</dbReference>
<feature type="compositionally biased region" description="Low complexity" evidence="1">
    <location>
        <begin position="764"/>
        <end position="779"/>
    </location>
</feature>
<protein>
    <recommendedName>
        <fullName evidence="4">DUF7728 domain-containing protein</fullName>
    </recommendedName>
</protein>
<feature type="region of interest" description="Disordered" evidence="1">
    <location>
        <begin position="1405"/>
        <end position="1425"/>
    </location>
</feature>
<keyword evidence="6" id="KW-1185">Reference proteome</keyword>
<feature type="compositionally biased region" description="Polar residues" evidence="1">
    <location>
        <begin position="780"/>
        <end position="790"/>
    </location>
</feature>
<feature type="region of interest" description="Disordered" evidence="1">
    <location>
        <begin position="912"/>
        <end position="964"/>
    </location>
</feature>
<feature type="region of interest" description="Disordered" evidence="1">
    <location>
        <begin position="764"/>
        <end position="801"/>
    </location>
</feature>
<dbReference type="Pfam" id="PF24854">
    <property type="entry name" value="DUF7728"/>
    <property type="match status" value="1"/>
</dbReference>
<dbReference type="Gene3D" id="3.30.70.100">
    <property type="match status" value="1"/>
</dbReference>
<feature type="domain" description="DUF7728" evidence="4">
    <location>
        <begin position="1539"/>
        <end position="1648"/>
    </location>
</feature>
<evidence type="ECO:0000313" key="6">
    <source>
        <dbReference type="Proteomes" id="UP000782241"/>
    </source>
</evidence>
<gene>
    <name evidence="5" type="ORF">KAF25_008414</name>
</gene>
<keyword evidence="2" id="KW-0812">Transmembrane</keyword>
<dbReference type="InterPro" id="IPR008000">
    <property type="entry name" value="Rham/fucose_mutarotase"/>
</dbReference>
<feature type="region of interest" description="Disordered" evidence="1">
    <location>
        <begin position="569"/>
        <end position="599"/>
    </location>
</feature>